<gene>
    <name evidence="5" type="ORF">RCL2_002799700</name>
</gene>
<dbReference type="AlphaFoldDB" id="A0A8H3MET5"/>
<accession>A0A8H3MET5</accession>
<evidence type="ECO:0000256" key="4">
    <source>
        <dbReference type="SAM" id="Phobius"/>
    </source>
</evidence>
<keyword evidence="1" id="KW-0880">Kelch repeat</keyword>
<name>A0A8H3MET5_9GLOM</name>
<evidence type="ECO:0008006" key="7">
    <source>
        <dbReference type="Google" id="ProtNLM"/>
    </source>
</evidence>
<keyword evidence="4" id="KW-0812">Transmembrane</keyword>
<dbReference type="Pfam" id="PF24681">
    <property type="entry name" value="Kelch_KLHDC2_KLHL20_DRC7"/>
    <property type="match status" value="1"/>
</dbReference>
<keyword evidence="4" id="KW-0472">Membrane</keyword>
<dbReference type="PANTHER" id="PTHR46093">
    <property type="entry name" value="ACYL-COA-BINDING DOMAIN-CONTAINING PROTEIN 5"/>
    <property type="match status" value="1"/>
</dbReference>
<proteinExistence type="predicted"/>
<dbReference type="PANTHER" id="PTHR46093:SF18">
    <property type="entry name" value="FIBRONECTIN TYPE-III DOMAIN-CONTAINING PROTEIN"/>
    <property type="match status" value="1"/>
</dbReference>
<dbReference type="OrthoDB" id="45365at2759"/>
<evidence type="ECO:0000256" key="1">
    <source>
        <dbReference type="ARBA" id="ARBA00022441"/>
    </source>
</evidence>
<dbReference type="EMBL" id="BLAL01000300">
    <property type="protein sequence ID" value="GET01595.1"/>
    <property type="molecule type" value="Genomic_DNA"/>
</dbReference>
<evidence type="ECO:0000313" key="5">
    <source>
        <dbReference type="EMBL" id="GET01595.1"/>
    </source>
</evidence>
<dbReference type="Proteomes" id="UP000615446">
    <property type="component" value="Unassembled WGS sequence"/>
</dbReference>
<reference evidence="5" key="1">
    <citation type="submission" date="2019-10" db="EMBL/GenBank/DDBJ databases">
        <title>Conservation and host-specific expression of non-tandemly repeated heterogenous ribosome RNA gene in arbuscular mycorrhizal fungi.</title>
        <authorList>
            <person name="Maeda T."/>
            <person name="Kobayashi Y."/>
            <person name="Nakagawa T."/>
            <person name="Ezawa T."/>
            <person name="Yamaguchi K."/>
            <person name="Bino T."/>
            <person name="Nishimoto Y."/>
            <person name="Shigenobu S."/>
            <person name="Kawaguchi M."/>
        </authorList>
    </citation>
    <scope>NUCLEOTIDE SEQUENCE</scope>
    <source>
        <strain evidence="5">HR1</strain>
    </source>
</reference>
<comment type="caution">
    <text evidence="5">The sequence shown here is derived from an EMBL/GenBank/DDBJ whole genome shotgun (WGS) entry which is preliminary data.</text>
</comment>
<evidence type="ECO:0000256" key="3">
    <source>
        <dbReference type="SAM" id="MobiDB-lite"/>
    </source>
</evidence>
<organism evidence="5 6">
    <name type="scientific">Rhizophagus clarus</name>
    <dbReference type="NCBI Taxonomy" id="94130"/>
    <lineage>
        <taxon>Eukaryota</taxon>
        <taxon>Fungi</taxon>
        <taxon>Fungi incertae sedis</taxon>
        <taxon>Mucoromycota</taxon>
        <taxon>Glomeromycotina</taxon>
        <taxon>Glomeromycetes</taxon>
        <taxon>Glomerales</taxon>
        <taxon>Glomeraceae</taxon>
        <taxon>Rhizophagus</taxon>
    </lineage>
</organism>
<sequence length="503" mass="55559">MIILQKNIVYYIITLWFLFQLLVEIDCQMAPFVPNGRELHTATFVDNKLYILGGLAFNTGKDFFYIDFSVPFNTQNIVFNDLSSINTVPSHFSAGSAKGGANNDTLFVCGGSKNDNSAQNAPIIPVVHTFNPQNNSWSTPTTGGIMNPILKDATTGVIDYNGIMYFWNGIASKVITLDTKKLIWTNRNSTTAPNIGLESAVTLLPDNKIIYMESSISNLVQVYIYDIINDNWNMMTTSGKVPTQRPGASAVLGLDGQRVIVYGGTADPLDSLYELNLINFEWRVPKTSGKMPSSRISHKANVIGKYMVVSFGTPGNIKSDESNILLLDISNNDEYVWTNEYNPSSNIIPSPTLPSPSSTIIYSSIPSSSTNPSQPTNLLQAPKSNSSVIIGAVIGSLLGSILSFAGGFFLYKQYKNRNDNVDYGHEIVLPRDEYMTNNEPVNTSINNNYYDGTANNEPVSSSSTANDGNLSLQELKQEIQDLRQVILQNNNKKSMNFFRRLFK</sequence>
<keyword evidence="4" id="KW-1133">Transmembrane helix</keyword>
<feature type="transmembrane region" description="Helical" evidence="4">
    <location>
        <begin position="388"/>
        <end position="411"/>
    </location>
</feature>
<dbReference type="Gene3D" id="2.120.10.80">
    <property type="entry name" value="Kelch-type beta propeller"/>
    <property type="match status" value="2"/>
</dbReference>
<feature type="transmembrane region" description="Helical" evidence="4">
    <location>
        <begin position="7"/>
        <end position="23"/>
    </location>
</feature>
<dbReference type="InterPro" id="IPR015915">
    <property type="entry name" value="Kelch-typ_b-propeller"/>
</dbReference>
<dbReference type="SUPFAM" id="SSF117281">
    <property type="entry name" value="Kelch motif"/>
    <property type="match status" value="1"/>
</dbReference>
<evidence type="ECO:0000313" key="6">
    <source>
        <dbReference type="Proteomes" id="UP000615446"/>
    </source>
</evidence>
<evidence type="ECO:0000256" key="2">
    <source>
        <dbReference type="ARBA" id="ARBA00022737"/>
    </source>
</evidence>
<feature type="region of interest" description="Disordered" evidence="3">
    <location>
        <begin position="445"/>
        <end position="467"/>
    </location>
</feature>
<keyword evidence="2" id="KW-0677">Repeat</keyword>
<protein>
    <recommendedName>
        <fullName evidence="7">Galactose oxidase</fullName>
    </recommendedName>
</protein>